<feature type="domain" description="N-acetyltransferase" evidence="1">
    <location>
        <begin position="17"/>
        <end position="197"/>
    </location>
</feature>
<dbReference type="EMBL" id="ANPB02000001">
    <property type="protein sequence ID" value="KAF4490725.1"/>
    <property type="molecule type" value="Genomic_DNA"/>
</dbReference>
<dbReference type="PROSITE" id="PS51186">
    <property type="entry name" value="GNAT"/>
    <property type="match status" value="1"/>
</dbReference>
<dbReference type="RefSeq" id="XP_031882858.1">
    <property type="nucleotide sequence ID" value="XM_032019962.1"/>
</dbReference>
<dbReference type="InterPro" id="IPR016181">
    <property type="entry name" value="Acyl_CoA_acyltransferase"/>
</dbReference>
<dbReference type="Pfam" id="PF13302">
    <property type="entry name" value="Acetyltransf_3"/>
    <property type="match status" value="1"/>
</dbReference>
<dbReference type="Proteomes" id="UP000011096">
    <property type="component" value="Unassembled WGS sequence"/>
</dbReference>
<dbReference type="Gene3D" id="3.40.630.30">
    <property type="match status" value="1"/>
</dbReference>
<dbReference type="GO" id="GO:0016747">
    <property type="term" value="F:acyltransferase activity, transferring groups other than amino-acyl groups"/>
    <property type="evidence" value="ECO:0007669"/>
    <property type="project" value="InterPro"/>
</dbReference>
<reference evidence="2 3" key="2">
    <citation type="submission" date="2020-04" db="EMBL/GenBank/DDBJ databases">
        <title>Genome sequencing and assembly of multiple isolates from the Colletotrichum gloeosporioides species complex.</title>
        <authorList>
            <person name="Gan P."/>
            <person name="Shirasu K."/>
        </authorList>
    </citation>
    <scope>NUCLEOTIDE SEQUENCE [LARGE SCALE GENOMIC DNA]</scope>
    <source>
        <strain evidence="2 3">Nara gc5</strain>
    </source>
</reference>
<evidence type="ECO:0000313" key="2">
    <source>
        <dbReference type="EMBL" id="KAF4490725.1"/>
    </source>
</evidence>
<dbReference type="InterPro" id="IPR051531">
    <property type="entry name" value="N-acetyltransferase"/>
</dbReference>
<sequence>MAAPFPQEAYTITTPRLIIRSAVPEDDDALYKLLSTPENQPFDAVQPGLSPEVMRARINRWKPMTAAGKNAFMVVVLRETGEVIGNGGYNCFEDDSGTSVAQEDGEDGVQGRPYLTDTGVVLDHRHWGKGYGRETLCAKVEYAVEELGCRVVRVETADDNKPWRALMASLGLAEIETKGPVSYDENVIGWVYRIDAQQWRAVREDLKKRGKWPL</sequence>
<protein>
    <submittedName>
        <fullName evidence="2">Putative N-acetyltransferase p20</fullName>
    </submittedName>
</protein>
<accession>A0A7J6JJ94</accession>
<dbReference type="InParanoid" id="A0A7J6JJ94"/>
<reference evidence="2 3" key="1">
    <citation type="submission" date="2012-08" db="EMBL/GenBank/DDBJ databases">
        <authorList>
            <person name="Gan P.H.P."/>
            <person name="Ikeda K."/>
            <person name="Irieda H."/>
            <person name="Narusaka M."/>
            <person name="O'Connell R.J."/>
            <person name="Narusaka Y."/>
            <person name="Takano Y."/>
            <person name="Kubo Y."/>
            <person name="Shirasu K."/>
        </authorList>
    </citation>
    <scope>NUCLEOTIDE SEQUENCE [LARGE SCALE GENOMIC DNA]</scope>
    <source>
        <strain evidence="2 3">Nara gc5</strain>
    </source>
</reference>
<dbReference type="InterPro" id="IPR000182">
    <property type="entry name" value="GNAT_dom"/>
</dbReference>
<keyword evidence="2" id="KW-0808">Transferase</keyword>
<dbReference type="SUPFAM" id="SSF55729">
    <property type="entry name" value="Acyl-CoA N-acyltransferases (Nat)"/>
    <property type="match status" value="1"/>
</dbReference>
<dbReference type="OrthoDB" id="64477at2759"/>
<evidence type="ECO:0000259" key="1">
    <source>
        <dbReference type="PROSITE" id="PS51186"/>
    </source>
</evidence>
<dbReference type="AlphaFoldDB" id="A0A7J6JJ94"/>
<comment type="caution">
    <text evidence="2">The sequence shown here is derived from an EMBL/GenBank/DDBJ whole genome shotgun (WGS) entry which is preliminary data.</text>
</comment>
<dbReference type="PANTHER" id="PTHR43792">
    <property type="entry name" value="GNAT FAMILY, PUTATIVE (AFU_ORTHOLOGUE AFUA_3G00765)-RELATED-RELATED"/>
    <property type="match status" value="1"/>
</dbReference>
<proteinExistence type="predicted"/>
<name>A0A7J6JJ94_COLFN</name>
<keyword evidence="3" id="KW-1185">Reference proteome</keyword>
<dbReference type="PANTHER" id="PTHR43792:SF16">
    <property type="entry name" value="N-ACETYLTRANSFERASE DOMAIN-CONTAINING PROTEIN"/>
    <property type="match status" value="1"/>
</dbReference>
<gene>
    <name evidence="2" type="ORF">CGGC5_v000959</name>
</gene>
<evidence type="ECO:0000313" key="3">
    <source>
        <dbReference type="Proteomes" id="UP000011096"/>
    </source>
</evidence>
<organism evidence="2 3">
    <name type="scientific">Colletotrichum fructicola (strain Nara gc5)</name>
    <name type="common">Anthracnose fungus</name>
    <name type="synonym">Colletotrichum gloeosporioides (strain Nara gc5)</name>
    <dbReference type="NCBI Taxonomy" id="1213859"/>
    <lineage>
        <taxon>Eukaryota</taxon>
        <taxon>Fungi</taxon>
        <taxon>Dikarya</taxon>
        <taxon>Ascomycota</taxon>
        <taxon>Pezizomycotina</taxon>
        <taxon>Sordariomycetes</taxon>
        <taxon>Hypocreomycetidae</taxon>
        <taxon>Glomerellales</taxon>
        <taxon>Glomerellaceae</taxon>
        <taxon>Colletotrichum</taxon>
        <taxon>Colletotrichum gloeosporioides species complex</taxon>
    </lineage>
</organism>
<dbReference type="GeneID" id="43604186"/>